<keyword evidence="3" id="KW-1185">Reference proteome</keyword>
<feature type="transmembrane region" description="Helical" evidence="1">
    <location>
        <begin position="168"/>
        <end position="187"/>
    </location>
</feature>
<reference evidence="3" key="1">
    <citation type="journal article" date="2023" name="Mar. Drugs">
        <title>Gemmata algarum, a Novel Planctomycete Isolated from an Algal Mat, Displays Antimicrobial Activity.</title>
        <authorList>
            <person name="Kumar G."/>
            <person name="Kallscheuer N."/>
            <person name="Kashif M."/>
            <person name="Ahamad S."/>
            <person name="Jagadeeshwari U."/>
            <person name="Pannikurungottu S."/>
            <person name="Haufschild T."/>
            <person name="Kabuu M."/>
            <person name="Sasikala C."/>
            <person name="Jogler C."/>
            <person name="Ramana C."/>
        </authorList>
    </citation>
    <scope>NUCLEOTIDE SEQUENCE [LARGE SCALE GENOMIC DNA]</scope>
    <source>
        <strain evidence="3">JC673</strain>
    </source>
</reference>
<feature type="transmembrane region" description="Helical" evidence="1">
    <location>
        <begin position="71"/>
        <end position="94"/>
    </location>
</feature>
<feature type="transmembrane region" description="Helical" evidence="1">
    <location>
        <begin position="6"/>
        <end position="24"/>
    </location>
</feature>
<comment type="caution">
    <text evidence="2">The sequence shown here is derived from an EMBL/GenBank/DDBJ whole genome shotgun (WGS) entry which is preliminary data.</text>
</comment>
<evidence type="ECO:0000256" key="1">
    <source>
        <dbReference type="SAM" id="Phobius"/>
    </source>
</evidence>
<gene>
    <name evidence="2" type="ORF">R5W23_003262</name>
</gene>
<name>A0ABU5F2V5_9BACT</name>
<feature type="transmembrane region" description="Helical" evidence="1">
    <location>
        <begin position="31"/>
        <end position="51"/>
    </location>
</feature>
<dbReference type="Proteomes" id="UP001272242">
    <property type="component" value="Unassembled WGS sequence"/>
</dbReference>
<sequence>MPPLDTHQIVLPIAACVLLAVVAGRIPRYRFALLGFVAIVGYAVLQDQLSARLCPEYFTVLHRPVPGVTDPTLLGVCWGFLGGWWGGVLLGYTAGLTATLGSHPKLAPREILKPLAFLVSGVAVATALTGFSVWRHSEALGVVLDPGMAEAVPPQRHRALFTVACYHFVAYASSIFGGVLLCVWVASERRSRAKQEKETRPPGLPGDAAR</sequence>
<keyword evidence="1" id="KW-1133">Transmembrane helix</keyword>
<organism evidence="2 3">
    <name type="scientific">Gemmata algarum</name>
    <dbReference type="NCBI Taxonomy" id="2975278"/>
    <lineage>
        <taxon>Bacteria</taxon>
        <taxon>Pseudomonadati</taxon>
        <taxon>Planctomycetota</taxon>
        <taxon>Planctomycetia</taxon>
        <taxon>Gemmatales</taxon>
        <taxon>Gemmataceae</taxon>
        <taxon>Gemmata</taxon>
    </lineage>
</organism>
<keyword evidence="1" id="KW-0472">Membrane</keyword>
<protein>
    <recommendedName>
        <fullName evidence="4">DUF420 domain-containing protein</fullName>
    </recommendedName>
</protein>
<evidence type="ECO:0000313" key="2">
    <source>
        <dbReference type="EMBL" id="MDY3561834.1"/>
    </source>
</evidence>
<accession>A0ABU5F2V5</accession>
<proteinExistence type="predicted"/>
<dbReference type="EMBL" id="JAXBLV010000200">
    <property type="protein sequence ID" value="MDY3561834.1"/>
    <property type="molecule type" value="Genomic_DNA"/>
</dbReference>
<keyword evidence="1" id="KW-0812">Transmembrane</keyword>
<evidence type="ECO:0000313" key="3">
    <source>
        <dbReference type="Proteomes" id="UP001272242"/>
    </source>
</evidence>
<dbReference type="RefSeq" id="WP_320688182.1">
    <property type="nucleotide sequence ID" value="NZ_JAXBLV010000200.1"/>
</dbReference>
<feature type="transmembrane region" description="Helical" evidence="1">
    <location>
        <begin position="115"/>
        <end position="134"/>
    </location>
</feature>
<evidence type="ECO:0008006" key="4">
    <source>
        <dbReference type="Google" id="ProtNLM"/>
    </source>
</evidence>